<sequence length="225" mass="25928">MHLFRTVNSHKLSESVVPKIQTPFGQLITNIQWRQENIQEFAVNTRLLKNDSYIILYETRDITAELLVTKPEPNLPDGATIDDCRSLMWRCQAKKSLEQILFTLKWEIPFNWTQSAPDSGENLDAISFYDDSYVLTVGTEDGETLVRRAKQNHWMAKSIADLEAFHLIRYLEDGLQVEIPRIQVGEQLQIHFNVAWGESTDYNVGPWFAVDMLPEQIMAKSGVIE</sequence>
<dbReference type="AlphaFoldDB" id="A0A1R1BZN0"/>
<proteinExistence type="predicted"/>
<organism evidence="1 2">
    <name type="scientific">Paenibacillus amylolyticus</name>
    <dbReference type="NCBI Taxonomy" id="1451"/>
    <lineage>
        <taxon>Bacteria</taxon>
        <taxon>Bacillati</taxon>
        <taxon>Bacillota</taxon>
        <taxon>Bacilli</taxon>
        <taxon>Bacillales</taxon>
        <taxon>Paenibacillaceae</taxon>
        <taxon>Paenibacillus</taxon>
    </lineage>
</organism>
<reference evidence="1 2" key="1">
    <citation type="submission" date="2016-11" db="EMBL/GenBank/DDBJ databases">
        <title>Paenibacillus species isolates.</title>
        <authorList>
            <person name="Beno S.M."/>
        </authorList>
    </citation>
    <scope>NUCLEOTIDE SEQUENCE [LARGE SCALE GENOMIC DNA]</scope>
    <source>
        <strain evidence="1 2">FSL H8-0246</strain>
    </source>
</reference>
<protein>
    <submittedName>
        <fullName evidence="1">Uncharacterized protein</fullName>
    </submittedName>
</protein>
<name>A0A1R1BZN0_PAEAM</name>
<dbReference type="RefSeq" id="WP_076331508.1">
    <property type="nucleotide sequence ID" value="NZ_MRTJ01000002.1"/>
</dbReference>
<dbReference type="EMBL" id="MRTJ01000002">
    <property type="protein sequence ID" value="OMF15257.1"/>
    <property type="molecule type" value="Genomic_DNA"/>
</dbReference>
<accession>A0A1R1BZN0</accession>
<comment type="caution">
    <text evidence="1">The sequence shown here is derived from an EMBL/GenBank/DDBJ whole genome shotgun (WGS) entry which is preliminary data.</text>
</comment>
<evidence type="ECO:0000313" key="1">
    <source>
        <dbReference type="EMBL" id="OMF15257.1"/>
    </source>
</evidence>
<gene>
    <name evidence="1" type="ORF">BK131_10240</name>
</gene>
<dbReference type="OrthoDB" id="2632514at2"/>
<dbReference type="Proteomes" id="UP000187134">
    <property type="component" value="Unassembled WGS sequence"/>
</dbReference>
<evidence type="ECO:0000313" key="2">
    <source>
        <dbReference type="Proteomes" id="UP000187134"/>
    </source>
</evidence>